<proteinExistence type="predicted"/>
<keyword evidence="2" id="KW-1185">Reference proteome</keyword>
<protein>
    <submittedName>
        <fullName evidence="1">Uncharacterized protein</fullName>
    </submittedName>
</protein>
<dbReference type="OrthoDB" id="7282833at2"/>
<reference evidence="1 2" key="1">
    <citation type="submission" date="2019-03" db="EMBL/GenBank/DDBJ databases">
        <title>Roseomonas sp. a novel Roseomonas species isolated from Sea whip Gorgonian.</title>
        <authorList>
            <person name="Li F."/>
            <person name="Pan X."/>
            <person name="Huang S."/>
            <person name="Li Z."/>
            <person name="Meng B."/>
        </authorList>
    </citation>
    <scope>NUCLEOTIDE SEQUENCE [LARGE SCALE GENOMIC DNA]</scope>
    <source>
        <strain evidence="1 2">M0104</strain>
    </source>
</reference>
<dbReference type="RefSeq" id="WP_160937255.1">
    <property type="nucleotide sequence ID" value="NZ_SNVJ01000009.1"/>
</dbReference>
<name>A0A845BFL2_9PROT</name>
<organism evidence="1 2">
    <name type="scientific">Teichococcus coralli</name>
    <dbReference type="NCBI Taxonomy" id="2545983"/>
    <lineage>
        <taxon>Bacteria</taxon>
        <taxon>Pseudomonadati</taxon>
        <taxon>Pseudomonadota</taxon>
        <taxon>Alphaproteobacteria</taxon>
        <taxon>Acetobacterales</taxon>
        <taxon>Roseomonadaceae</taxon>
        <taxon>Roseomonas</taxon>
    </lineage>
</organism>
<evidence type="ECO:0000313" key="2">
    <source>
        <dbReference type="Proteomes" id="UP000460715"/>
    </source>
</evidence>
<gene>
    <name evidence="1" type="ORF">E0493_12310</name>
</gene>
<dbReference type="Proteomes" id="UP000460715">
    <property type="component" value="Unassembled WGS sequence"/>
</dbReference>
<comment type="caution">
    <text evidence="1">The sequence shown here is derived from an EMBL/GenBank/DDBJ whole genome shotgun (WGS) entry which is preliminary data.</text>
</comment>
<dbReference type="EMBL" id="SNVJ01000009">
    <property type="protein sequence ID" value="MXP64127.1"/>
    <property type="molecule type" value="Genomic_DNA"/>
</dbReference>
<sequence>MCELPDASSLTEQDIAEITAGARGLPGEWSVFPHVNFSGEVILMLNPLAWEEEDKAIMVRRDPAGIRVLLSNGDQVLLRATVPDGTAAVEAAWRATGWEAEVGHSRVA</sequence>
<dbReference type="AlphaFoldDB" id="A0A845BFL2"/>
<accession>A0A845BFL2</accession>
<evidence type="ECO:0000313" key="1">
    <source>
        <dbReference type="EMBL" id="MXP64127.1"/>
    </source>
</evidence>